<accession>A0AAW1U5H5</accession>
<protein>
    <submittedName>
        <fullName evidence="1">Uncharacterized protein</fullName>
    </submittedName>
</protein>
<gene>
    <name evidence="1" type="ORF">WA026_020070</name>
</gene>
<reference evidence="1 2" key="1">
    <citation type="submission" date="2023-03" db="EMBL/GenBank/DDBJ databases">
        <title>Genome insight into feeding habits of ladybird beetles.</title>
        <authorList>
            <person name="Li H.-S."/>
            <person name="Huang Y.-H."/>
            <person name="Pang H."/>
        </authorList>
    </citation>
    <scope>NUCLEOTIDE SEQUENCE [LARGE SCALE GENOMIC DNA]</scope>
    <source>
        <strain evidence="1">SYSU_2023b</strain>
        <tissue evidence="1">Whole body</tissue>
    </source>
</reference>
<evidence type="ECO:0000313" key="2">
    <source>
        <dbReference type="Proteomes" id="UP001431783"/>
    </source>
</evidence>
<comment type="caution">
    <text evidence="1">The sequence shown here is derived from an EMBL/GenBank/DDBJ whole genome shotgun (WGS) entry which is preliminary data.</text>
</comment>
<proteinExistence type="predicted"/>
<dbReference type="PANTHER" id="PTHR14690">
    <property type="entry name" value="IQ MOTIF CONTAINING WITH AAA DOMAIN 1"/>
    <property type="match status" value="1"/>
</dbReference>
<evidence type="ECO:0000313" key="1">
    <source>
        <dbReference type="EMBL" id="KAK9877838.1"/>
    </source>
</evidence>
<dbReference type="AlphaFoldDB" id="A0AAW1U5H5"/>
<dbReference type="InterPro" id="IPR052267">
    <property type="entry name" value="N-DRC_Component"/>
</dbReference>
<name>A0AAW1U5H5_9CUCU</name>
<keyword evidence="2" id="KW-1185">Reference proteome</keyword>
<dbReference type="PANTHER" id="PTHR14690:SF0">
    <property type="entry name" value="IQ MOTIF CONTAINING WITH AAA DOMAIN 1"/>
    <property type="match status" value="1"/>
</dbReference>
<organism evidence="1 2">
    <name type="scientific">Henosepilachna vigintioctopunctata</name>
    <dbReference type="NCBI Taxonomy" id="420089"/>
    <lineage>
        <taxon>Eukaryota</taxon>
        <taxon>Metazoa</taxon>
        <taxon>Ecdysozoa</taxon>
        <taxon>Arthropoda</taxon>
        <taxon>Hexapoda</taxon>
        <taxon>Insecta</taxon>
        <taxon>Pterygota</taxon>
        <taxon>Neoptera</taxon>
        <taxon>Endopterygota</taxon>
        <taxon>Coleoptera</taxon>
        <taxon>Polyphaga</taxon>
        <taxon>Cucujiformia</taxon>
        <taxon>Coccinelloidea</taxon>
        <taxon>Coccinellidae</taxon>
        <taxon>Epilachninae</taxon>
        <taxon>Epilachnini</taxon>
        <taxon>Henosepilachna</taxon>
    </lineage>
</organism>
<sequence>MSHNYYDEKWKNTLTYLETVLLDEPVQVDRREHRKELAGLYLKYIVISNELCEIIDQVVQVQKRKLMKKLLEATLGRILELKYDLVEADINDWTHCGDEMESLRLFLPSAS</sequence>
<dbReference type="EMBL" id="JARQZJ010000044">
    <property type="protein sequence ID" value="KAK9877838.1"/>
    <property type="molecule type" value="Genomic_DNA"/>
</dbReference>
<dbReference type="Proteomes" id="UP001431783">
    <property type="component" value="Unassembled WGS sequence"/>
</dbReference>